<evidence type="ECO:0000256" key="3">
    <source>
        <dbReference type="ARBA" id="ARBA00022588"/>
    </source>
</evidence>
<accession>A0A3Q3DS20</accession>
<keyword evidence="11 16" id="KW-0472">Membrane</keyword>
<keyword evidence="5 16" id="KW-0812">Transmembrane</keyword>
<name>A0A3Q3DS20_HIPCM</name>
<dbReference type="PROSITE" id="PS51450">
    <property type="entry name" value="LRR"/>
    <property type="match status" value="4"/>
</dbReference>
<dbReference type="GO" id="GO:0032755">
    <property type="term" value="P:positive regulation of interleukin-6 production"/>
    <property type="evidence" value="ECO:0007669"/>
    <property type="project" value="TreeGrafter"/>
</dbReference>
<comment type="subcellular location">
    <subcellularLocation>
        <location evidence="15">Endomembrane system</location>
        <topology evidence="15">Single-pass type I membrane protein</topology>
    </subcellularLocation>
    <subcellularLocation>
        <location evidence="1">Endosome</location>
    </subcellularLocation>
</comment>
<feature type="domain" description="TIR" evidence="18">
    <location>
        <begin position="858"/>
        <end position="1002"/>
    </location>
</feature>
<dbReference type="GO" id="GO:1902533">
    <property type="term" value="P:positive regulation of intracellular signal transduction"/>
    <property type="evidence" value="ECO:0007669"/>
    <property type="project" value="UniProtKB-ARBA"/>
</dbReference>
<evidence type="ECO:0000256" key="6">
    <source>
        <dbReference type="ARBA" id="ARBA00022729"/>
    </source>
</evidence>
<dbReference type="InterPro" id="IPR035897">
    <property type="entry name" value="Toll_tir_struct_dom_sf"/>
</dbReference>
<protein>
    <submittedName>
        <fullName evidence="19">Toll like receptor 8</fullName>
    </submittedName>
</protein>
<evidence type="ECO:0000256" key="5">
    <source>
        <dbReference type="ARBA" id="ARBA00022692"/>
    </source>
</evidence>
<dbReference type="InterPro" id="IPR001611">
    <property type="entry name" value="Leu-rich_rpt"/>
</dbReference>
<dbReference type="Pfam" id="PF13855">
    <property type="entry name" value="LRR_8"/>
    <property type="match status" value="4"/>
</dbReference>
<evidence type="ECO:0000256" key="1">
    <source>
        <dbReference type="ARBA" id="ARBA00004177"/>
    </source>
</evidence>
<evidence type="ECO:0000256" key="4">
    <source>
        <dbReference type="ARBA" id="ARBA00022614"/>
    </source>
</evidence>
<dbReference type="SUPFAM" id="SSF52200">
    <property type="entry name" value="Toll/Interleukin receptor TIR domain"/>
    <property type="match status" value="1"/>
</dbReference>
<evidence type="ECO:0000256" key="8">
    <source>
        <dbReference type="ARBA" id="ARBA00022753"/>
    </source>
</evidence>
<dbReference type="Gene3D" id="3.40.50.10140">
    <property type="entry name" value="Toll/interleukin-1 receptor homology (TIR) domain"/>
    <property type="match status" value="1"/>
</dbReference>
<dbReference type="InterPro" id="IPR003591">
    <property type="entry name" value="Leu-rich_rpt_typical-subtyp"/>
</dbReference>
<keyword evidence="3" id="KW-0399">Innate immunity</keyword>
<feature type="chain" id="PRO_5018611224" evidence="17">
    <location>
        <begin position="23"/>
        <end position="1021"/>
    </location>
</feature>
<dbReference type="GO" id="GO:0006954">
    <property type="term" value="P:inflammatory response"/>
    <property type="evidence" value="ECO:0007669"/>
    <property type="project" value="UniProtKB-KW"/>
</dbReference>
<keyword evidence="8" id="KW-0967">Endosome</keyword>
<dbReference type="FunFam" id="3.40.50.10140:FF:000003">
    <property type="entry name" value="Toll-like receptor 7"/>
    <property type="match status" value="1"/>
</dbReference>
<dbReference type="GO" id="GO:0038187">
    <property type="term" value="F:pattern recognition receptor activity"/>
    <property type="evidence" value="ECO:0007669"/>
    <property type="project" value="TreeGrafter"/>
</dbReference>
<dbReference type="SMART" id="SM00365">
    <property type="entry name" value="LRR_SD22"/>
    <property type="match status" value="8"/>
</dbReference>
<evidence type="ECO:0000256" key="17">
    <source>
        <dbReference type="SAM" id="SignalP"/>
    </source>
</evidence>
<dbReference type="PANTHER" id="PTHR47410:SF1">
    <property type="entry name" value="TOLL-LIKE RECEPTOR 8"/>
    <property type="match status" value="1"/>
</dbReference>
<dbReference type="Pfam" id="PF01582">
    <property type="entry name" value="TIR"/>
    <property type="match status" value="1"/>
</dbReference>
<dbReference type="GO" id="GO:0005886">
    <property type="term" value="C:plasma membrane"/>
    <property type="evidence" value="ECO:0007669"/>
    <property type="project" value="TreeGrafter"/>
</dbReference>
<keyword evidence="20" id="KW-1185">Reference proteome</keyword>
<keyword evidence="7" id="KW-0677">Repeat</keyword>
<evidence type="ECO:0000256" key="14">
    <source>
        <dbReference type="ARBA" id="ARBA00023198"/>
    </source>
</evidence>
<reference evidence="19" key="1">
    <citation type="submission" date="2025-08" db="UniProtKB">
        <authorList>
            <consortium name="Ensembl"/>
        </authorList>
    </citation>
    <scope>IDENTIFICATION</scope>
</reference>
<keyword evidence="13" id="KW-0325">Glycoprotein</keyword>
<keyword evidence="4" id="KW-0433">Leucine-rich repeat</keyword>
<dbReference type="InterPro" id="IPR000157">
    <property type="entry name" value="TIR_dom"/>
</dbReference>
<evidence type="ECO:0000256" key="15">
    <source>
        <dbReference type="ARBA" id="ARBA00046288"/>
    </source>
</evidence>
<dbReference type="SUPFAM" id="SSF52047">
    <property type="entry name" value="RNI-like"/>
    <property type="match status" value="1"/>
</dbReference>
<evidence type="ECO:0000256" key="12">
    <source>
        <dbReference type="ARBA" id="ARBA00023170"/>
    </source>
</evidence>
<dbReference type="SMART" id="SM00082">
    <property type="entry name" value="LRRCT"/>
    <property type="match status" value="1"/>
</dbReference>
<dbReference type="STRING" id="109280.ENSHCOP00000019085"/>
<keyword evidence="14" id="KW-0395">Inflammatory response</keyword>
<dbReference type="FunFam" id="3.80.10.10:FF:000037">
    <property type="entry name" value="Toll-like receptor 7"/>
    <property type="match status" value="1"/>
</dbReference>
<evidence type="ECO:0000256" key="9">
    <source>
        <dbReference type="ARBA" id="ARBA00022859"/>
    </source>
</evidence>
<organism evidence="19 20">
    <name type="scientific">Hippocampus comes</name>
    <name type="common">Tiger tail seahorse</name>
    <dbReference type="NCBI Taxonomy" id="109280"/>
    <lineage>
        <taxon>Eukaryota</taxon>
        <taxon>Metazoa</taxon>
        <taxon>Chordata</taxon>
        <taxon>Craniata</taxon>
        <taxon>Vertebrata</taxon>
        <taxon>Euteleostomi</taxon>
        <taxon>Actinopterygii</taxon>
        <taxon>Neopterygii</taxon>
        <taxon>Teleostei</taxon>
        <taxon>Neoteleostei</taxon>
        <taxon>Acanthomorphata</taxon>
        <taxon>Syngnathiaria</taxon>
        <taxon>Syngnathiformes</taxon>
        <taxon>Syngnathoidei</taxon>
        <taxon>Syngnathidae</taxon>
        <taxon>Hippocampus</taxon>
    </lineage>
</organism>
<feature type="signal peptide" evidence="17">
    <location>
        <begin position="1"/>
        <end position="22"/>
    </location>
</feature>
<dbReference type="Gene3D" id="3.80.10.10">
    <property type="entry name" value="Ribonuclease Inhibitor"/>
    <property type="match status" value="1"/>
</dbReference>
<dbReference type="PROSITE" id="PS50104">
    <property type="entry name" value="TIR"/>
    <property type="match status" value="1"/>
</dbReference>
<dbReference type="PANTHER" id="PTHR47410">
    <property type="entry name" value="TOLL-LIKE RECEPTOR 7-RELATED"/>
    <property type="match status" value="1"/>
</dbReference>
<evidence type="ECO:0000256" key="13">
    <source>
        <dbReference type="ARBA" id="ARBA00023180"/>
    </source>
</evidence>
<dbReference type="SUPFAM" id="SSF52058">
    <property type="entry name" value="L domain-like"/>
    <property type="match status" value="1"/>
</dbReference>
<dbReference type="SMART" id="SM00369">
    <property type="entry name" value="LRR_TYP"/>
    <property type="match status" value="15"/>
</dbReference>
<evidence type="ECO:0000313" key="20">
    <source>
        <dbReference type="Proteomes" id="UP000264820"/>
    </source>
</evidence>
<dbReference type="GO" id="GO:0002224">
    <property type="term" value="P:toll-like receptor signaling pathway"/>
    <property type="evidence" value="ECO:0007669"/>
    <property type="project" value="TreeGrafter"/>
</dbReference>
<dbReference type="GO" id="GO:0051607">
    <property type="term" value="P:defense response to virus"/>
    <property type="evidence" value="ECO:0007669"/>
    <property type="project" value="TreeGrafter"/>
</dbReference>
<proteinExistence type="inferred from homology"/>
<dbReference type="AlphaFoldDB" id="A0A3Q3DS20"/>
<evidence type="ECO:0000256" key="16">
    <source>
        <dbReference type="SAM" id="Phobius"/>
    </source>
</evidence>
<evidence type="ECO:0000256" key="10">
    <source>
        <dbReference type="ARBA" id="ARBA00022989"/>
    </source>
</evidence>
<evidence type="ECO:0000256" key="11">
    <source>
        <dbReference type="ARBA" id="ARBA00023136"/>
    </source>
</evidence>
<dbReference type="Proteomes" id="UP000264820">
    <property type="component" value="Unplaced"/>
</dbReference>
<keyword evidence="10 16" id="KW-1133">Transmembrane helix</keyword>
<dbReference type="GO" id="GO:0007249">
    <property type="term" value="P:canonical NF-kappaB signal transduction"/>
    <property type="evidence" value="ECO:0007669"/>
    <property type="project" value="TreeGrafter"/>
</dbReference>
<dbReference type="InterPro" id="IPR000483">
    <property type="entry name" value="Cys-rich_flank_reg_C"/>
</dbReference>
<feature type="transmembrane region" description="Helical" evidence="16">
    <location>
        <begin position="808"/>
        <end position="834"/>
    </location>
</feature>
<evidence type="ECO:0000256" key="7">
    <source>
        <dbReference type="ARBA" id="ARBA00022737"/>
    </source>
</evidence>
<evidence type="ECO:0000313" key="19">
    <source>
        <dbReference type="Ensembl" id="ENSHCOP00000019085.1"/>
    </source>
</evidence>
<dbReference type="GO" id="GO:0045087">
    <property type="term" value="P:innate immune response"/>
    <property type="evidence" value="ECO:0007669"/>
    <property type="project" value="UniProtKB-KW"/>
</dbReference>
<keyword evidence="12" id="KW-0675">Receptor</keyword>
<evidence type="ECO:0000256" key="2">
    <source>
        <dbReference type="ARBA" id="ARBA00009634"/>
    </source>
</evidence>
<dbReference type="GeneTree" id="ENSGT00940000160879"/>
<keyword evidence="6 17" id="KW-0732">Signal</keyword>
<sequence length="1021" mass="117277">LQTARCWMHLLVLCAYFWPVANKPEWMLPQFPCDATVKNTSDVIFDCKGRRLKKIPSGIASNATVLNLSENQIKHIKYTSFSGLMNLTHIYLNQANRKQSVKIDDNTFRNLTNLRVLELNGNCLSAVPLTLPLSLDDLQLKTNRILSLDNSSLIGLTNVTRLLLSKNCFYWNPCGTNMNIADGSFKALSKLQNLDLSFNNLTNVPKGLPSSLQMLQLASNQIQYISNDDFRGINQLKILKLQGNCPRCQNAPFPCVPCQNESLAIHADAFEDLTQLQTLSLAGNSLTNLTSSWFKNLNQLKELFISFNFLQTVITGEATFLTYLPKLEKFDISFNFLLKIYPQTLNLSHYFSHLKSLRTLHLAGLVFQEIGAETLKPLYKLKNLTALDLGTNFIIQFDSSIFSKFSNLKMIYLAENRLYPTKVKRVMHSSEGYQSISTFRSHHQHEQLFEITHGQIKQECYDSGRVLSLSSNNLFFISPQQFEGYINITCLNLSGNGFSSALNGTEFSSIPTLTYLDLSFNKLDLAYDNAFSELKNLQVLDISYNSHYFQSYGITHNLNFLKNLPVLRVLNMSHNSISTLTTKELYSQSLSELQFQGNRLGHLWKEGDHSYITLFRYLTNLTLLDISGNHITRIPNSVYEFLPRNLTKLRISQNFLTGFRWDKLNHFLQLQSLDLSFNVISDIRGMNWNTPITLISLDLSHNNIHHLGDGFLKGAKSLTTLSLSFNKLTLINQSTFQLSPDSRMQKLFLGNNPFQCTCHMLDFILWIENTGVHIPRLTTDVNCDAPENQKGRALIYFDIYQCVNGSHAFLLCLVSGSFIIVFLFVVTSAHLFYWDASYILHYVKAKLMGYRTLNSSHNVYDVFVTYDTKDPQVSEWVMRNLRVKLEEEGEKHLPLCLEQRDWLPGVPLMDNLLQSIRQSRKTMFVLTEGYVKTGVFRLAMYLAHQRLLDENVDVIVLLMLEPVLQHSYFLRLRRRLCGKSVVEWPKTAAAEPWFWQNLRNIIRVDNQVMYNKTYSMYFTNR</sequence>
<comment type="similarity">
    <text evidence="2">Belongs to the Toll-like receptor family.</text>
</comment>
<dbReference type="Pfam" id="PF00560">
    <property type="entry name" value="LRR_1"/>
    <property type="match status" value="1"/>
</dbReference>
<dbReference type="InterPro" id="IPR032675">
    <property type="entry name" value="LRR_dom_sf"/>
</dbReference>
<reference evidence="19" key="2">
    <citation type="submission" date="2025-09" db="UniProtKB">
        <authorList>
            <consortium name="Ensembl"/>
        </authorList>
    </citation>
    <scope>IDENTIFICATION</scope>
</reference>
<dbReference type="Ensembl" id="ENSHCOT00000009802.1">
    <property type="protein sequence ID" value="ENSHCOP00000019085.1"/>
    <property type="gene ID" value="ENSHCOG00000004040.1"/>
</dbReference>
<keyword evidence="9" id="KW-0391">Immunity</keyword>
<dbReference type="GO" id="GO:0005768">
    <property type="term" value="C:endosome"/>
    <property type="evidence" value="ECO:0007669"/>
    <property type="project" value="UniProtKB-SubCell"/>
</dbReference>
<dbReference type="OMA" id="LSWNCYF"/>
<dbReference type="SMART" id="SM00255">
    <property type="entry name" value="TIR"/>
    <property type="match status" value="1"/>
</dbReference>
<evidence type="ECO:0000259" key="18">
    <source>
        <dbReference type="PROSITE" id="PS50104"/>
    </source>
</evidence>